<keyword evidence="3" id="KW-1185">Reference proteome</keyword>
<evidence type="ECO:0000313" key="3">
    <source>
        <dbReference type="Proteomes" id="UP000077521"/>
    </source>
</evidence>
<name>A0A177T4C0_9BASI</name>
<feature type="region of interest" description="Disordered" evidence="1">
    <location>
        <begin position="121"/>
        <end position="147"/>
    </location>
</feature>
<reference evidence="2" key="2">
    <citation type="journal article" date="2019" name="IMA Fungus">
        <title>Genome sequencing and comparison of five Tilletia species to identify candidate genes for the detection of regulated species infecting wheat.</title>
        <authorList>
            <person name="Nguyen H.D.T."/>
            <person name="Sultana T."/>
            <person name="Kesanakurti P."/>
            <person name="Hambleton S."/>
        </authorList>
    </citation>
    <scope>NUCLEOTIDE SEQUENCE</scope>
    <source>
        <strain evidence="2">DAOMC 236416</strain>
    </source>
</reference>
<gene>
    <name evidence="2" type="ORF">A4X13_0g8177</name>
</gene>
<dbReference type="AlphaFoldDB" id="A0A177T4C0"/>
<evidence type="ECO:0000313" key="2">
    <source>
        <dbReference type="EMBL" id="KAE8239490.1"/>
    </source>
</evidence>
<protein>
    <submittedName>
        <fullName evidence="2">Uncharacterized protein</fullName>
    </submittedName>
</protein>
<sequence length="215" mass="23112">MAGAARSSKKKTVPAAVPAAFAASALESPTSESASPSSMASTATLTLTEIAVRNANDQYAAINQAVVLGTKARPKGTSRTYEPRQQRWKNFCAKRQFVDGVLVNEGKVLLWLQEDIIPAGNTAKATRSSKKKAKTASNAQADADEEEEERAALAAKTVDGYVTAAINLYQQQVSLSLNKAAHPRGEALGSYLDSLKREDRKRKRENFEDRAAGTI</sequence>
<accession>A0A177T4C0</accession>
<reference evidence="2" key="1">
    <citation type="submission" date="2016-04" db="EMBL/GenBank/DDBJ databases">
        <authorList>
            <person name="Nguyen H.D."/>
            <person name="Samba Siva P."/>
            <person name="Cullis J."/>
            <person name="Levesque C.A."/>
            <person name="Hambleton S."/>
        </authorList>
    </citation>
    <scope>NUCLEOTIDE SEQUENCE</scope>
    <source>
        <strain evidence="2">DAOMC 236416</strain>
    </source>
</reference>
<comment type="caution">
    <text evidence="2">The sequence shown here is derived from an EMBL/GenBank/DDBJ whole genome shotgun (WGS) entry which is preliminary data.</text>
</comment>
<dbReference type="EMBL" id="LWDF02001297">
    <property type="protein sequence ID" value="KAE8239490.1"/>
    <property type="molecule type" value="Genomic_DNA"/>
</dbReference>
<organism evidence="2 3">
    <name type="scientific">Tilletia indica</name>
    <dbReference type="NCBI Taxonomy" id="43049"/>
    <lineage>
        <taxon>Eukaryota</taxon>
        <taxon>Fungi</taxon>
        <taxon>Dikarya</taxon>
        <taxon>Basidiomycota</taxon>
        <taxon>Ustilaginomycotina</taxon>
        <taxon>Exobasidiomycetes</taxon>
        <taxon>Tilletiales</taxon>
        <taxon>Tilletiaceae</taxon>
        <taxon>Tilletia</taxon>
    </lineage>
</organism>
<evidence type="ECO:0000256" key="1">
    <source>
        <dbReference type="SAM" id="MobiDB-lite"/>
    </source>
</evidence>
<dbReference type="Proteomes" id="UP000077521">
    <property type="component" value="Unassembled WGS sequence"/>
</dbReference>
<proteinExistence type="predicted"/>